<comment type="caution">
    <text evidence="1">The sequence shown here is derived from an EMBL/GenBank/DDBJ whole genome shotgun (WGS) entry which is preliminary data.</text>
</comment>
<accession>A0ACC2PXP3</accession>
<reference evidence="1" key="1">
    <citation type="submission" date="2023-04" db="EMBL/GenBank/DDBJ databases">
        <title>A chromosome-level genome assembly of the parasitoid wasp Eretmocerus hayati.</title>
        <authorList>
            <person name="Zhong Y."/>
            <person name="Liu S."/>
            <person name="Liu Y."/>
        </authorList>
    </citation>
    <scope>NUCLEOTIDE SEQUENCE</scope>
    <source>
        <strain evidence="1">ZJU_SS_LIU_2023</strain>
    </source>
</reference>
<dbReference type="Proteomes" id="UP001239111">
    <property type="component" value="Chromosome 1"/>
</dbReference>
<protein>
    <submittedName>
        <fullName evidence="1">Uncharacterized protein</fullName>
    </submittedName>
</protein>
<proteinExistence type="predicted"/>
<evidence type="ECO:0000313" key="2">
    <source>
        <dbReference type="Proteomes" id="UP001239111"/>
    </source>
</evidence>
<dbReference type="EMBL" id="CM056741">
    <property type="protein sequence ID" value="KAJ8688253.1"/>
    <property type="molecule type" value="Genomic_DNA"/>
</dbReference>
<gene>
    <name evidence="1" type="ORF">QAD02_024048</name>
</gene>
<keyword evidence="2" id="KW-1185">Reference proteome</keyword>
<evidence type="ECO:0000313" key="1">
    <source>
        <dbReference type="EMBL" id="KAJ8688253.1"/>
    </source>
</evidence>
<name>A0ACC2PXP3_9HYME</name>
<organism evidence="1 2">
    <name type="scientific">Eretmocerus hayati</name>
    <dbReference type="NCBI Taxonomy" id="131215"/>
    <lineage>
        <taxon>Eukaryota</taxon>
        <taxon>Metazoa</taxon>
        <taxon>Ecdysozoa</taxon>
        <taxon>Arthropoda</taxon>
        <taxon>Hexapoda</taxon>
        <taxon>Insecta</taxon>
        <taxon>Pterygota</taxon>
        <taxon>Neoptera</taxon>
        <taxon>Endopterygota</taxon>
        <taxon>Hymenoptera</taxon>
        <taxon>Apocrita</taxon>
        <taxon>Proctotrupomorpha</taxon>
        <taxon>Chalcidoidea</taxon>
        <taxon>Aphelinidae</taxon>
        <taxon>Aphelininae</taxon>
        <taxon>Eretmocerus</taxon>
    </lineage>
</organism>
<sequence>MAPAAVEYPPEHNEKSRKNPIRENSRDIKSQVSCEEIVDALKDLDLFKLRPTVRGNSNQWVLKGKNDPIWSKGSKRLDNRMTRVNLYFTVLQDRKKNKRGKNGILFQLKSIKFGEGSHKHVRGNSVHHQGGDKEIRPIDPINNGPPNKETEDELDDHFAGIHNLSCSKKHEKVIRVMDDSEFRWIYITPEQLELYRDLTKIDGSYVVMLCTANLIQTGRIRNHIVPPSHVYTLVAQYDCNHFVVAQALTEKVGRHSATDFLLEFVKSNVPPPDEMVVEYSSCLLAAICSAMNRMPLNYYIFCCFESIEIGSAQIPDTIIRAGIEKLVTSMKCLLDDKPSQVFKFYKNSLIYLSKIDDFEIFQEAVKSVIALSSYPYQNDIIQIYLDTIRDEMEEDYPIMVSNSQTTFDSRTIFSQPSDTLIEFEQHLHDIVHSDFDEDLDKELGKLNPHYSHQWYNEFFKPLIREFPLWTKMSGQPKIPDPLGNILRTADSYVRDLFGPEMPVSIPSFFEKNIIAIQVNMKLGRDFIHRFKHRMTKVCNENKYRSLSYEERWRNRNADAPADPLTDDLDQTTSGNDHRGRDVIEDRQNVAENVVAQNVSLPSNNDQQRVKPSRGRYTTPNTGIRIAHRETLGKKTKKCDPFIENGQGLVCVVRGHKYILDDTSVYDTLVRMLAHAYRNFADFRGVCDAELPQCGEEPCFLRSVTKFCVSQKLKDLYSTRALLWEAYSEKNELDHLLCDCRPGIFLEKLMHQHTAYDHKINCANCGVTEYRFITLEIQCDDDIRKGETLINYLDEVFFDFHKCLLCNEFAHEHTLVMGAYLALDFETMELNISLNALPERLVVKGKAYMIAGLIEKGMSEIEENYVSYTRTLQGSWYKQRSKKGKTKAIKTIPIVRISLALYVSLSES</sequence>